<name>A0A284VKZ6_9EURY</name>
<dbReference type="InterPro" id="IPR045001">
    <property type="entry name" value="DRG"/>
</dbReference>
<dbReference type="FunFam" id="3.10.20.30:FF:000003">
    <property type="entry name" value="Developmentally-regulated GTP-binding protein 1"/>
    <property type="match status" value="1"/>
</dbReference>
<evidence type="ECO:0000313" key="6">
    <source>
        <dbReference type="Proteomes" id="UP000218615"/>
    </source>
</evidence>
<dbReference type="Gene3D" id="3.40.50.300">
    <property type="entry name" value="P-loop containing nucleotide triphosphate hydrolases"/>
    <property type="match status" value="1"/>
</dbReference>
<gene>
    <name evidence="5" type="ORF">MNV_140014</name>
</gene>
<dbReference type="InterPro" id="IPR027417">
    <property type="entry name" value="P-loop_NTPase"/>
</dbReference>
<evidence type="ECO:0000256" key="2">
    <source>
        <dbReference type="ARBA" id="ARBA00023134"/>
    </source>
</evidence>
<protein>
    <recommendedName>
        <fullName evidence="7">Small GTP-binding protein</fullName>
    </recommendedName>
</protein>
<keyword evidence="6" id="KW-1185">Reference proteome</keyword>
<dbReference type="PROSITE" id="PS51880">
    <property type="entry name" value="TGS"/>
    <property type="match status" value="1"/>
</dbReference>
<reference evidence="6" key="1">
    <citation type="submission" date="2017-06" db="EMBL/GenBank/DDBJ databases">
        <authorList>
            <person name="Cremers G."/>
        </authorList>
    </citation>
    <scope>NUCLEOTIDE SEQUENCE [LARGE SCALE GENOMIC DNA]</scope>
</reference>
<evidence type="ECO:0000313" key="5">
    <source>
        <dbReference type="EMBL" id="SNQ59879.1"/>
    </source>
</evidence>
<dbReference type="Gene3D" id="3.10.20.30">
    <property type="match status" value="1"/>
</dbReference>
<dbReference type="InterPro" id="IPR031167">
    <property type="entry name" value="G_OBG"/>
</dbReference>
<dbReference type="InterPro" id="IPR012676">
    <property type="entry name" value="TGS-like"/>
</dbReference>
<dbReference type="Pfam" id="PF02824">
    <property type="entry name" value="TGS"/>
    <property type="match status" value="1"/>
</dbReference>
<dbReference type="PROSITE" id="PS00905">
    <property type="entry name" value="GTP1_OBG"/>
    <property type="match status" value="1"/>
</dbReference>
<organism evidence="5 6">
    <name type="scientific">Candidatus Methanoperedens nitratireducens</name>
    <dbReference type="NCBI Taxonomy" id="1392998"/>
    <lineage>
        <taxon>Archaea</taxon>
        <taxon>Methanobacteriati</taxon>
        <taxon>Methanobacteriota</taxon>
        <taxon>Stenosarchaea group</taxon>
        <taxon>Methanomicrobia</taxon>
        <taxon>Methanosarcinales</taxon>
        <taxon>ANME-2 cluster</taxon>
        <taxon>Candidatus Methanoperedentaceae</taxon>
        <taxon>Candidatus Methanoperedens</taxon>
    </lineage>
</organism>
<dbReference type="OrthoDB" id="372125at2157"/>
<sequence>MALEEEIRAVEEEISRTKYNKATEGHIGRLKAKLARLREEVQKRASSKSGGEGFSVKKSGDASVVLVGFPSVGKSTLLNSLTGTESAVAAYEFTTLDVVPGAMEYKGATIQILDVPGIVKGAASGRGRGKEVLAVIRNADLALILLDVFQLVHHDVLIGELNDAGIRVNSRPPDVTIRKKPRGGVSINSTVDMGLDEDTIKTVLGEYRIHNANVVIRENINIDQLIDVILGNRKYIPAVVVINKIDLADKYTLKECRERFPDALLISADKKVHIEELKELIYNKLGFIRIYLKPQGKSADMEEPLIIRDGSTIGDVCDRLHRDFRNRFRYAQIWGTSAKHEGQRAGLDHMLYDHDILTIILRR</sequence>
<dbReference type="Gene3D" id="6.10.140.1070">
    <property type="match status" value="1"/>
</dbReference>
<feature type="domain" description="TGS" evidence="4">
    <location>
        <begin position="286"/>
        <end position="361"/>
    </location>
</feature>
<dbReference type="SUPFAM" id="SSF81271">
    <property type="entry name" value="TGS-like"/>
    <property type="match status" value="1"/>
</dbReference>
<dbReference type="Proteomes" id="UP000218615">
    <property type="component" value="Unassembled WGS sequence"/>
</dbReference>
<evidence type="ECO:0008006" key="7">
    <source>
        <dbReference type="Google" id="ProtNLM"/>
    </source>
</evidence>
<dbReference type="AlphaFoldDB" id="A0A284VKZ6"/>
<dbReference type="Pfam" id="PF01926">
    <property type="entry name" value="MMR_HSR1"/>
    <property type="match status" value="1"/>
</dbReference>
<dbReference type="InterPro" id="IPR006073">
    <property type="entry name" value="GTP-bd"/>
</dbReference>
<evidence type="ECO:0000259" key="3">
    <source>
        <dbReference type="PROSITE" id="PS51710"/>
    </source>
</evidence>
<dbReference type="InterPro" id="IPR005225">
    <property type="entry name" value="Small_GTP-bd"/>
</dbReference>
<dbReference type="InterPro" id="IPR006074">
    <property type="entry name" value="GTP1-OBG_CS"/>
</dbReference>
<dbReference type="NCBIfam" id="TIGR00231">
    <property type="entry name" value="small_GTP"/>
    <property type="match status" value="1"/>
</dbReference>
<evidence type="ECO:0000259" key="4">
    <source>
        <dbReference type="PROSITE" id="PS51880"/>
    </source>
</evidence>
<feature type="domain" description="OBG-type G" evidence="3">
    <location>
        <begin position="62"/>
        <end position="286"/>
    </location>
</feature>
<dbReference type="PROSITE" id="PS51710">
    <property type="entry name" value="G_OBG"/>
    <property type="match status" value="1"/>
</dbReference>
<dbReference type="GO" id="GO:0003924">
    <property type="term" value="F:GTPase activity"/>
    <property type="evidence" value="ECO:0007669"/>
    <property type="project" value="InterPro"/>
</dbReference>
<dbReference type="InterPro" id="IPR031662">
    <property type="entry name" value="GTP-binding_2"/>
</dbReference>
<dbReference type="SUPFAM" id="SSF52540">
    <property type="entry name" value="P-loop containing nucleoside triphosphate hydrolases"/>
    <property type="match status" value="1"/>
</dbReference>
<accession>A0A284VKZ6</accession>
<dbReference type="InterPro" id="IPR012675">
    <property type="entry name" value="Beta-grasp_dom_sf"/>
</dbReference>
<keyword evidence="2" id="KW-0342">GTP-binding</keyword>
<dbReference type="RefSeq" id="WP_096204200.1">
    <property type="nucleotide sequence ID" value="NZ_FZMP01000046.1"/>
</dbReference>
<keyword evidence="1" id="KW-0547">Nucleotide-binding</keyword>
<dbReference type="PRINTS" id="PR00326">
    <property type="entry name" value="GTP1OBG"/>
</dbReference>
<dbReference type="Pfam" id="PF16897">
    <property type="entry name" value="MMR_HSR1_Xtn"/>
    <property type="match status" value="1"/>
</dbReference>
<dbReference type="STRING" id="1392998.ANME2D_02786"/>
<proteinExistence type="predicted"/>
<evidence type="ECO:0000256" key="1">
    <source>
        <dbReference type="ARBA" id="ARBA00022741"/>
    </source>
</evidence>
<dbReference type="CDD" id="cd01666">
    <property type="entry name" value="TGS_DRG"/>
    <property type="match status" value="1"/>
</dbReference>
<dbReference type="GO" id="GO:0005525">
    <property type="term" value="F:GTP binding"/>
    <property type="evidence" value="ECO:0007669"/>
    <property type="project" value="UniProtKB-KW"/>
</dbReference>
<dbReference type="InterPro" id="IPR004095">
    <property type="entry name" value="TGS"/>
</dbReference>
<dbReference type="CDD" id="cd01896">
    <property type="entry name" value="DRG"/>
    <property type="match status" value="1"/>
</dbReference>
<dbReference type="EMBL" id="FZMP01000046">
    <property type="protein sequence ID" value="SNQ59879.1"/>
    <property type="molecule type" value="Genomic_DNA"/>
</dbReference>
<dbReference type="PANTHER" id="PTHR43127">
    <property type="entry name" value="DEVELOPMENTALLY-REGULATED GTP-BINDING PROTEIN 2"/>
    <property type="match status" value="1"/>
</dbReference>